<protein>
    <submittedName>
        <fullName evidence="2">Uncharacterized protein</fullName>
    </submittedName>
</protein>
<evidence type="ECO:0000313" key="3">
    <source>
        <dbReference type="Proteomes" id="UP001500730"/>
    </source>
</evidence>
<dbReference type="Proteomes" id="UP001500730">
    <property type="component" value="Unassembled WGS sequence"/>
</dbReference>
<proteinExistence type="predicted"/>
<accession>A0ABP5ZTN8</accession>
<reference evidence="3" key="1">
    <citation type="journal article" date="2019" name="Int. J. Syst. Evol. Microbiol.">
        <title>The Global Catalogue of Microorganisms (GCM) 10K type strain sequencing project: providing services to taxonomists for standard genome sequencing and annotation.</title>
        <authorList>
            <consortium name="The Broad Institute Genomics Platform"/>
            <consortium name="The Broad Institute Genome Sequencing Center for Infectious Disease"/>
            <person name="Wu L."/>
            <person name="Ma J."/>
        </authorList>
    </citation>
    <scope>NUCLEOTIDE SEQUENCE [LARGE SCALE GENOMIC DNA]</scope>
    <source>
        <strain evidence="3">JCM 16259</strain>
    </source>
</reference>
<name>A0ABP5ZTN8_9MICO</name>
<feature type="region of interest" description="Disordered" evidence="1">
    <location>
        <begin position="52"/>
        <end position="82"/>
    </location>
</feature>
<feature type="region of interest" description="Disordered" evidence="1">
    <location>
        <begin position="1"/>
        <end position="28"/>
    </location>
</feature>
<keyword evidence="3" id="KW-1185">Reference proteome</keyword>
<sequence length="82" mass="8940">MIGLMTEPLVPSPDRSPSAAQMPACGSGPVVKGEFVVRELQSVLGEARAALRRRRAENKTSQQSHAGRHLENLEDPQTRSTF</sequence>
<evidence type="ECO:0000313" key="2">
    <source>
        <dbReference type="EMBL" id="GAA2502612.1"/>
    </source>
</evidence>
<dbReference type="EMBL" id="BAAARE010000039">
    <property type="protein sequence ID" value="GAA2502612.1"/>
    <property type="molecule type" value="Genomic_DNA"/>
</dbReference>
<comment type="caution">
    <text evidence="2">The sequence shown here is derived from an EMBL/GenBank/DDBJ whole genome shotgun (WGS) entry which is preliminary data.</text>
</comment>
<gene>
    <name evidence="2" type="ORF">GCM10009858_45950</name>
</gene>
<organism evidence="2 3">
    <name type="scientific">Terrabacter carboxydivorans</name>
    <dbReference type="NCBI Taxonomy" id="619730"/>
    <lineage>
        <taxon>Bacteria</taxon>
        <taxon>Bacillati</taxon>
        <taxon>Actinomycetota</taxon>
        <taxon>Actinomycetes</taxon>
        <taxon>Micrococcales</taxon>
        <taxon>Intrasporangiaceae</taxon>
        <taxon>Terrabacter</taxon>
    </lineage>
</organism>
<evidence type="ECO:0000256" key="1">
    <source>
        <dbReference type="SAM" id="MobiDB-lite"/>
    </source>
</evidence>